<protein>
    <submittedName>
        <fullName evidence="1">Uncharacterized protein</fullName>
    </submittedName>
</protein>
<keyword evidence="2" id="KW-1185">Reference proteome</keyword>
<gene>
    <name evidence="1" type="ORF">MTR67_018979</name>
</gene>
<proteinExistence type="predicted"/>
<evidence type="ECO:0000313" key="1">
    <source>
        <dbReference type="EMBL" id="WMV25594.1"/>
    </source>
</evidence>
<dbReference type="Proteomes" id="UP001234989">
    <property type="component" value="Chromosome 4"/>
</dbReference>
<feature type="non-terminal residue" evidence="1">
    <location>
        <position position="1"/>
    </location>
</feature>
<dbReference type="AlphaFoldDB" id="A0AAF0QTD0"/>
<evidence type="ECO:0000313" key="2">
    <source>
        <dbReference type="Proteomes" id="UP001234989"/>
    </source>
</evidence>
<accession>A0AAF0QTD0</accession>
<name>A0AAF0QTD0_SOLVR</name>
<sequence>SVTNNNNQQVPVPANSSGGSVAARVHDFVRMNPPEFLGLQVGEYPQNIIDEVKKFFGVMQVTGNDRVELASYQLKDVAHVWFFPRELREENAQEFMNLRQASIVPLESMALKDSLTYEDVQVQILDRQGATWEAKAAMKAKYPHLFPSDSILA</sequence>
<dbReference type="EMBL" id="CP133615">
    <property type="protein sequence ID" value="WMV25594.1"/>
    <property type="molecule type" value="Genomic_DNA"/>
</dbReference>
<organism evidence="1 2">
    <name type="scientific">Solanum verrucosum</name>
    <dbReference type="NCBI Taxonomy" id="315347"/>
    <lineage>
        <taxon>Eukaryota</taxon>
        <taxon>Viridiplantae</taxon>
        <taxon>Streptophyta</taxon>
        <taxon>Embryophyta</taxon>
        <taxon>Tracheophyta</taxon>
        <taxon>Spermatophyta</taxon>
        <taxon>Magnoliopsida</taxon>
        <taxon>eudicotyledons</taxon>
        <taxon>Gunneridae</taxon>
        <taxon>Pentapetalae</taxon>
        <taxon>asterids</taxon>
        <taxon>lamiids</taxon>
        <taxon>Solanales</taxon>
        <taxon>Solanaceae</taxon>
        <taxon>Solanoideae</taxon>
        <taxon>Solaneae</taxon>
        <taxon>Solanum</taxon>
    </lineage>
</organism>
<reference evidence="1" key="1">
    <citation type="submission" date="2023-08" db="EMBL/GenBank/DDBJ databases">
        <title>A de novo genome assembly of Solanum verrucosum Schlechtendal, a Mexican diploid species geographically isolated from the other diploid A-genome species in potato relatives.</title>
        <authorList>
            <person name="Hosaka K."/>
        </authorList>
    </citation>
    <scope>NUCLEOTIDE SEQUENCE</scope>
    <source>
        <tissue evidence="1">Young leaves</tissue>
    </source>
</reference>